<dbReference type="GeneID" id="56039111"/>
<feature type="compositionally biased region" description="Low complexity" evidence="1">
    <location>
        <begin position="237"/>
        <end position="249"/>
    </location>
</feature>
<name>A0A7D5QF78_9EURY</name>
<feature type="compositionally biased region" description="Basic and acidic residues" evidence="1">
    <location>
        <begin position="222"/>
        <end position="236"/>
    </location>
</feature>
<dbReference type="AlphaFoldDB" id="A0A7D5QF78"/>
<dbReference type="Proteomes" id="UP000509626">
    <property type="component" value="Chromosome"/>
</dbReference>
<dbReference type="PANTHER" id="PTHR35866:SF2">
    <property type="entry name" value="YKGJ FAMILY CYSTEINE CLUSTER PROTEIN"/>
    <property type="match status" value="1"/>
</dbReference>
<feature type="compositionally biased region" description="Basic and acidic residues" evidence="1">
    <location>
        <begin position="56"/>
        <end position="67"/>
    </location>
</feature>
<dbReference type="PANTHER" id="PTHR35866">
    <property type="entry name" value="PUTATIVE-RELATED"/>
    <property type="match status" value="1"/>
</dbReference>
<organism evidence="2 3">
    <name type="scientific">Halorarum salinum</name>
    <dbReference type="NCBI Taxonomy" id="2743089"/>
    <lineage>
        <taxon>Archaea</taxon>
        <taxon>Methanobacteriati</taxon>
        <taxon>Methanobacteriota</taxon>
        <taxon>Stenosarchaea group</taxon>
        <taxon>Halobacteria</taxon>
        <taxon>Halobacteriales</taxon>
        <taxon>Haloferacaceae</taxon>
        <taxon>Halorarum</taxon>
    </lineage>
</organism>
<dbReference type="OrthoDB" id="36424at2157"/>
<dbReference type="Pfam" id="PF03692">
    <property type="entry name" value="CxxCxxCC"/>
    <property type="match status" value="1"/>
</dbReference>
<accession>A0A7D5QF78</accession>
<dbReference type="EMBL" id="CP058579">
    <property type="protein sequence ID" value="QLG63261.1"/>
    <property type="molecule type" value="Genomic_DNA"/>
</dbReference>
<feature type="region of interest" description="Disordered" evidence="1">
    <location>
        <begin position="56"/>
        <end position="106"/>
    </location>
</feature>
<feature type="compositionally biased region" description="Basic and acidic residues" evidence="1">
    <location>
        <begin position="74"/>
        <end position="89"/>
    </location>
</feature>
<evidence type="ECO:0000313" key="2">
    <source>
        <dbReference type="EMBL" id="QLG63261.1"/>
    </source>
</evidence>
<protein>
    <submittedName>
        <fullName evidence="2">YkgJ family cysteine cluster protein</fullName>
    </submittedName>
</protein>
<reference evidence="2 3" key="1">
    <citation type="submission" date="2020-06" db="EMBL/GenBank/DDBJ databases">
        <title>NJ-3-1, isolated from saline soil.</title>
        <authorList>
            <person name="Cui H.L."/>
            <person name="Shi X."/>
        </authorList>
    </citation>
    <scope>NUCLEOTIDE SEQUENCE [LARGE SCALE GENOMIC DNA]</scope>
    <source>
        <strain evidence="2 3">NJ-3-1</strain>
    </source>
</reference>
<feature type="compositionally biased region" description="Basic and acidic residues" evidence="1">
    <location>
        <begin position="251"/>
        <end position="265"/>
    </location>
</feature>
<dbReference type="InterPro" id="IPR005358">
    <property type="entry name" value="Puta_zinc/iron-chelating_dom"/>
</dbReference>
<evidence type="ECO:0000256" key="1">
    <source>
        <dbReference type="SAM" id="MobiDB-lite"/>
    </source>
</evidence>
<dbReference type="KEGG" id="halu:HUG12_16590"/>
<proteinExistence type="predicted"/>
<feature type="region of interest" description="Disordered" evidence="1">
    <location>
        <begin position="209"/>
        <end position="286"/>
    </location>
</feature>
<dbReference type="RefSeq" id="WP_179269846.1">
    <property type="nucleotide sequence ID" value="NZ_CP058579.1"/>
</dbReference>
<sequence>MHSLETELARARELDEAELADAVETIGFECTRCGACCKAEADDPHTATVFPDEVRELQGGGDTRESGDVPGDGGVERSSEADYDWRDVARPMPYGLTDGPDGPEGETFEWALQTDACGDCTFYEEGDDGMGACTVHEDRPLVCRTYPFSVALGGTARPMGDAVDEAGMVRAHECEGLGRDITRADAEELAAALKERSVRELEEAIAVRDGYEPATPDPGEVVVHDSEGAKRPDGRPLDAPAGGAPADVPAEGDRSDAPGTTDDRGGAASGGGGADADPGGDGSDRR</sequence>
<gene>
    <name evidence="2" type="ORF">HUG12_16590</name>
</gene>
<keyword evidence="3" id="KW-1185">Reference proteome</keyword>
<evidence type="ECO:0000313" key="3">
    <source>
        <dbReference type="Proteomes" id="UP000509626"/>
    </source>
</evidence>